<dbReference type="InterPro" id="IPR011990">
    <property type="entry name" value="TPR-like_helical_dom_sf"/>
</dbReference>
<dbReference type="CDD" id="cd12212">
    <property type="entry name" value="Fis1"/>
    <property type="match status" value="1"/>
</dbReference>
<dbReference type="Pfam" id="PF14853">
    <property type="entry name" value="Fis1_TPR_C"/>
    <property type="match status" value="1"/>
</dbReference>
<evidence type="ECO:0000256" key="5">
    <source>
        <dbReference type="ARBA" id="ARBA00022989"/>
    </source>
</evidence>
<keyword evidence="5 9" id="KW-1133">Transmembrane helix</keyword>
<proteinExistence type="inferred from homology"/>
<dbReference type="Gene3D" id="1.25.40.10">
    <property type="entry name" value="Tetratricopeptide repeat domain"/>
    <property type="match status" value="1"/>
</dbReference>
<dbReference type="OrthoDB" id="421154at2759"/>
<keyword evidence="3 9" id="KW-0812">Transmembrane</keyword>
<keyword evidence="6" id="KW-0496">Mitochondrion</keyword>
<evidence type="ECO:0000256" key="9">
    <source>
        <dbReference type="SAM" id="Phobius"/>
    </source>
</evidence>
<dbReference type="PANTHER" id="PTHR13247">
    <property type="entry name" value="TETRATRICOPEPTIDE REPEAT PROTEIN 11 TPR REPEAT PROTEIN 11"/>
    <property type="match status" value="1"/>
</dbReference>
<dbReference type="AlphaFoldDB" id="A0A5J4YRY9"/>
<keyword evidence="7 9" id="KW-0472">Membrane</keyword>
<dbReference type="PANTHER" id="PTHR13247:SF0">
    <property type="entry name" value="MITOCHONDRIAL FISSION 1 PROTEIN"/>
    <property type="match status" value="1"/>
</dbReference>
<dbReference type="GO" id="GO:0005741">
    <property type="term" value="C:mitochondrial outer membrane"/>
    <property type="evidence" value="ECO:0007669"/>
    <property type="project" value="UniProtKB-SubCell"/>
</dbReference>
<feature type="region of interest" description="Disordered" evidence="8">
    <location>
        <begin position="45"/>
        <end position="95"/>
    </location>
</feature>
<evidence type="ECO:0000256" key="8">
    <source>
        <dbReference type="SAM" id="MobiDB-lite"/>
    </source>
</evidence>
<comment type="similarity">
    <text evidence="2">Belongs to the FIS1 family.</text>
</comment>
<dbReference type="EMBL" id="VRMN01000005">
    <property type="protein sequence ID" value="KAA8494159.1"/>
    <property type="molecule type" value="Genomic_DNA"/>
</dbReference>
<dbReference type="GO" id="GO:0000422">
    <property type="term" value="P:autophagy of mitochondrion"/>
    <property type="evidence" value="ECO:0007669"/>
    <property type="project" value="TreeGrafter"/>
</dbReference>
<gene>
    <name evidence="10" type="ORF">FVE85_4134</name>
</gene>
<sequence>MIVSVECAAGSALFLVRSRRHSTHVVRHLSALFPALLVRCGRSSTATSKDSTTTESGELDSSSQVTGRNVMEDAGLRQRSRASGNAQVPRIRTPGSESGIEAQVQRFQRAYDEECQRGKVSLDTQFNLAWALIISGESVQVQEGVLLMQLLREARFSDRDCLYYMALGEFQLENLSTSRRLLKELLDISPNCVEAIALLEKVDATITRDGLIGLGIFGAALAAIASVVLGIHRASSAANPP</sequence>
<organism evidence="10 11">
    <name type="scientific">Porphyridium purpureum</name>
    <name type="common">Red alga</name>
    <name type="synonym">Porphyridium cruentum</name>
    <dbReference type="NCBI Taxonomy" id="35688"/>
    <lineage>
        <taxon>Eukaryota</taxon>
        <taxon>Rhodophyta</taxon>
        <taxon>Bangiophyceae</taxon>
        <taxon>Porphyridiales</taxon>
        <taxon>Porphyridiaceae</taxon>
        <taxon>Porphyridium</taxon>
    </lineage>
</organism>
<evidence type="ECO:0000256" key="3">
    <source>
        <dbReference type="ARBA" id="ARBA00022692"/>
    </source>
</evidence>
<feature type="compositionally biased region" description="Low complexity" evidence="8">
    <location>
        <begin position="45"/>
        <end position="56"/>
    </location>
</feature>
<evidence type="ECO:0000256" key="4">
    <source>
        <dbReference type="ARBA" id="ARBA00022787"/>
    </source>
</evidence>
<dbReference type="GO" id="GO:0005778">
    <property type="term" value="C:peroxisomal membrane"/>
    <property type="evidence" value="ECO:0007669"/>
    <property type="project" value="TreeGrafter"/>
</dbReference>
<comment type="subcellular location">
    <subcellularLocation>
        <location evidence="1">Mitochondrion outer membrane</location>
        <topology evidence="1">Single-pass membrane protein</topology>
    </subcellularLocation>
</comment>
<name>A0A5J4YRY9_PORPP</name>
<dbReference type="InterPro" id="IPR028058">
    <property type="entry name" value="Fis1_TPR_N"/>
</dbReference>
<evidence type="ECO:0000256" key="7">
    <source>
        <dbReference type="ARBA" id="ARBA00023136"/>
    </source>
</evidence>
<dbReference type="InterPro" id="IPR016543">
    <property type="entry name" value="Fis1"/>
</dbReference>
<evidence type="ECO:0000256" key="6">
    <source>
        <dbReference type="ARBA" id="ARBA00023128"/>
    </source>
</evidence>
<feature type="transmembrane region" description="Helical" evidence="9">
    <location>
        <begin position="211"/>
        <end position="231"/>
    </location>
</feature>
<protein>
    <submittedName>
        <fullName evidence="10">Mitochondrial fission 1 protein</fullName>
    </submittedName>
</protein>
<dbReference type="SUPFAM" id="SSF48452">
    <property type="entry name" value="TPR-like"/>
    <property type="match status" value="1"/>
</dbReference>
<reference evidence="11" key="1">
    <citation type="journal article" date="2019" name="Nat. Commun.">
        <title>Expansion of phycobilisome linker gene families in mesophilic red algae.</title>
        <authorList>
            <person name="Lee J."/>
            <person name="Kim D."/>
            <person name="Bhattacharya D."/>
            <person name="Yoon H.S."/>
        </authorList>
    </citation>
    <scope>NUCLEOTIDE SEQUENCE [LARGE SCALE GENOMIC DNA]</scope>
    <source>
        <strain evidence="11">CCMP 1328</strain>
    </source>
</reference>
<dbReference type="InterPro" id="IPR033745">
    <property type="entry name" value="Fis1_cytosol"/>
</dbReference>
<evidence type="ECO:0000313" key="11">
    <source>
        <dbReference type="Proteomes" id="UP000324585"/>
    </source>
</evidence>
<dbReference type="GO" id="GO:0016559">
    <property type="term" value="P:peroxisome fission"/>
    <property type="evidence" value="ECO:0007669"/>
    <property type="project" value="TreeGrafter"/>
</dbReference>
<accession>A0A5J4YRY9</accession>
<comment type="caution">
    <text evidence="10">The sequence shown here is derived from an EMBL/GenBank/DDBJ whole genome shotgun (WGS) entry which is preliminary data.</text>
</comment>
<dbReference type="Pfam" id="PF14852">
    <property type="entry name" value="Fis1_TPR_N"/>
    <property type="match status" value="1"/>
</dbReference>
<evidence type="ECO:0000256" key="1">
    <source>
        <dbReference type="ARBA" id="ARBA00004572"/>
    </source>
</evidence>
<keyword evidence="4" id="KW-1000">Mitochondrion outer membrane</keyword>
<dbReference type="InterPro" id="IPR028061">
    <property type="entry name" value="Fis1_TPR_C"/>
</dbReference>
<evidence type="ECO:0000313" key="10">
    <source>
        <dbReference type="EMBL" id="KAA8494159.1"/>
    </source>
</evidence>
<dbReference type="Proteomes" id="UP000324585">
    <property type="component" value="Unassembled WGS sequence"/>
</dbReference>
<keyword evidence="11" id="KW-1185">Reference proteome</keyword>
<evidence type="ECO:0000256" key="2">
    <source>
        <dbReference type="ARBA" id="ARBA00008937"/>
    </source>
</evidence>
<dbReference type="GO" id="GO:0000266">
    <property type="term" value="P:mitochondrial fission"/>
    <property type="evidence" value="ECO:0007669"/>
    <property type="project" value="InterPro"/>
</dbReference>